<evidence type="ECO:0000313" key="3">
    <source>
        <dbReference type="Proteomes" id="UP001299235"/>
    </source>
</evidence>
<dbReference type="CDD" id="cd01310">
    <property type="entry name" value="TatD_DNAse"/>
    <property type="match status" value="1"/>
</dbReference>
<dbReference type="InterPro" id="IPR032466">
    <property type="entry name" value="Metal_Hydrolase"/>
</dbReference>
<proteinExistence type="predicted"/>
<comment type="caution">
    <text evidence="2">The sequence shown here is derived from an EMBL/GenBank/DDBJ whole genome shotgun (WGS) entry which is preliminary data.</text>
</comment>
<dbReference type="InterPro" id="IPR018228">
    <property type="entry name" value="DNase_TatD-rel_CS"/>
</dbReference>
<dbReference type="Gene3D" id="3.20.20.140">
    <property type="entry name" value="Metal-dependent hydrolases"/>
    <property type="match status" value="1"/>
</dbReference>
<keyword evidence="1 2" id="KW-0378">Hydrolase</keyword>
<accession>A0ABS8EU48</accession>
<dbReference type="PROSITE" id="PS01091">
    <property type="entry name" value="TATD_3"/>
    <property type="match status" value="1"/>
</dbReference>
<dbReference type="RefSeq" id="WP_248834909.1">
    <property type="nucleotide sequence ID" value="NZ_JAJEQE010000009.1"/>
</dbReference>
<protein>
    <submittedName>
        <fullName evidence="2">TatD family hydrolase</fullName>
    </submittedName>
</protein>
<dbReference type="GO" id="GO:0016787">
    <property type="term" value="F:hydrolase activity"/>
    <property type="evidence" value="ECO:0007669"/>
    <property type="project" value="UniProtKB-KW"/>
</dbReference>
<gene>
    <name evidence="2" type="ORF">LKD42_04255</name>
</gene>
<dbReference type="PANTHER" id="PTHR46124">
    <property type="entry name" value="D-AMINOACYL-TRNA DEACYLASE"/>
    <property type="match status" value="1"/>
</dbReference>
<dbReference type="InterPro" id="IPR001130">
    <property type="entry name" value="TatD-like"/>
</dbReference>
<name>A0ABS8EU48_9FIRM</name>
<sequence length="309" mass="36352">MDEKIKCRGNQIMKDNNLSDSCLLDDSCYIFDTHAHYFHKCFDNMPNEINREELLKAIYKSNIKKCIVPAINYWTNFEMKRLFDKPEYKWIYYAHASHPKYLRKEVHEWNEERWNEYAELLSSPKCIAVGETGLDYSYSSFCLEHQKLQKKFFEIFIDYANKYQLPAILHIHSGAKEEFEYNRCNIDADKDAISILKKHPLEFGAVYHCFDGDIAKAKSYYDMGVNYFGIGGKIFYEEELGKAVRFMPEESIVLETDAPYINLPERIGPNTSISLWNIAEKVASIRGTTKERIIELTTKNSEKLFRIRE</sequence>
<dbReference type="EMBL" id="JAJEQE010000009">
    <property type="protein sequence ID" value="MCC2148468.1"/>
    <property type="molecule type" value="Genomic_DNA"/>
</dbReference>
<evidence type="ECO:0000256" key="1">
    <source>
        <dbReference type="ARBA" id="ARBA00022801"/>
    </source>
</evidence>
<dbReference type="Proteomes" id="UP001299235">
    <property type="component" value="Unassembled WGS sequence"/>
</dbReference>
<organism evidence="2 3">
    <name type="scientific">Hominisplanchenecus faecis</name>
    <dbReference type="NCBI Taxonomy" id="2885351"/>
    <lineage>
        <taxon>Bacteria</taxon>
        <taxon>Bacillati</taxon>
        <taxon>Bacillota</taxon>
        <taxon>Clostridia</taxon>
        <taxon>Lachnospirales</taxon>
        <taxon>Lachnospiraceae</taxon>
        <taxon>Hominisplanchenecus</taxon>
    </lineage>
</organism>
<dbReference type="SUPFAM" id="SSF51556">
    <property type="entry name" value="Metallo-dependent hydrolases"/>
    <property type="match status" value="1"/>
</dbReference>
<keyword evidence="3" id="KW-1185">Reference proteome</keyword>
<dbReference type="PIRSF" id="PIRSF005902">
    <property type="entry name" value="DNase_TatD"/>
    <property type="match status" value="1"/>
</dbReference>
<reference evidence="2 3" key="1">
    <citation type="submission" date="2021-10" db="EMBL/GenBank/DDBJ databases">
        <title>Anaerobic single-cell dispensing facilitates the cultivation of human gut bacteria.</title>
        <authorList>
            <person name="Afrizal A."/>
        </authorList>
    </citation>
    <scope>NUCLEOTIDE SEQUENCE [LARGE SCALE GENOMIC DNA]</scope>
    <source>
        <strain evidence="2 3">CLA-AA-H246</strain>
    </source>
</reference>
<evidence type="ECO:0000313" key="2">
    <source>
        <dbReference type="EMBL" id="MCC2148468.1"/>
    </source>
</evidence>
<dbReference type="Pfam" id="PF01026">
    <property type="entry name" value="TatD_DNase"/>
    <property type="match status" value="1"/>
</dbReference>
<dbReference type="PANTHER" id="PTHR46124:SF2">
    <property type="entry name" value="D-AMINOACYL-TRNA DEACYLASE"/>
    <property type="match status" value="1"/>
</dbReference>